<evidence type="ECO:0000313" key="1">
    <source>
        <dbReference type="EMBL" id="KIG12572.1"/>
    </source>
</evidence>
<dbReference type="AlphaFoldDB" id="A0A0C2CXL8"/>
<gene>
    <name evidence="1" type="ORF">DB30_01235</name>
</gene>
<proteinExistence type="predicted"/>
<comment type="caution">
    <text evidence="1">The sequence shown here is derived from an EMBL/GenBank/DDBJ whole genome shotgun (WGS) entry which is preliminary data.</text>
</comment>
<reference evidence="1 2" key="1">
    <citation type="submission" date="2014-12" db="EMBL/GenBank/DDBJ databases">
        <title>Genome assembly of Enhygromyxa salina DSM 15201.</title>
        <authorList>
            <person name="Sharma G."/>
            <person name="Subramanian S."/>
        </authorList>
    </citation>
    <scope>NUCLEOTIDE SEQUENCE [LARGE SCALE GENOMIC DNA]</scope>
    <source>
        <strain evidence="1 2">DSM 15201</strain>
    </source>
</reference>
<dbReference type="Proteomes" id="UP000031599">
    <property type="component" value="Unassembled WGS sequence"/>
</dbReference>
<organism evidence="1 2">
    <name type="scientific">Enhygromyxa salina</name>
    <dbReference type="NCBI Taxonomy" id="215803"/>
    <lineage>
        <taxon>Bacteria</taxon>
        <taxon>Pseudomonadati</taxon>
        <taxon>Myxococcota</taxon>
        <taxon>Polyangia</taxon>
        <taxon>Nannocystales</taxon>
        <taxon>Nannocystaceae</taxon>
        <taxon>Enhygromyxa</taxon>
    </lineage>
</organism>
<accession>A0A0C2CXL8</accession>
<dbReference type="EMBL" id="JMCC02000125">
    <property type="protein sequence ID" value="KIG12572.1"/>
    <property type="molecule type" value="Genomic_DNA"/>
</dbReference>
<dbReference type="RefSeq" id="WP_052557443.1">
    <property type="nucleotide sequence ID" value="NZ_JMCC02000125.1"/>
</dbReference>
<sequence length="85" mass="8987">MFIKHTILAILAACGINNPDGPDDKELPPPPPDPSHYFCCHTVDADKLTGEGCVTIGANQVDSCASVLHCANTFTKMDGEVKCEG</sequence>
<protein>
    <submittedName>
        <fullName evidence="1">Uncharacterized protein</fullName>
    </submittedName>
</protein>
<evidence type="ECO:0000313" key="2">
    <source>
        <dbReference type="Proteomes" id="UP000031599"/>
    </source>
</evidence>
<name>A0A0C2CXL8_9BACT</name>